<feature type="domain" description="Outer membrane protein beta-barrel" evidence="3">
    <location>
        <begin position="9"/>
        <end position="147"/>
    </location>
</feature>
<keyword evidence="1 2" id="KW-0732">Signal</keyword>
<dbReference type="Proteomes" id="UP000238442">
    <property type="component" value="Chromosome"/>
</dbReference>
<dbReference type="OrthoDB" id="947434at2"/>
<name>A0A2S0HYV7_9FLAO</name>
<evidence type="ECO:0000256" key="1">
    <source>
        <dbReference type="ARBA" id="ARBA00022729"/>
    </source>
</evidence>
<dbReference type="EMBL" id="CP027062">
    <property type="protein sequence ID" value="AVI51849.1"/>
    <property type="molecule type" value="Genomic_DNA"/>
</dbReference>
<keyword evidence="5" id="KW-1185">Reference proteome</keyword>
<dbReference type="Pfam" id="PF13505">
    <property type="entry name" value="OMP_b-brl"/>
    <property type="match status" value="1"/>
</dbReference>
<protein>
    <recommendedName>
        <fullName evidence="3">Outer membrane protein beta-barrel domain-containing protein</fullName>
    </recommendedName>
</protein>
<feature type="signal peptide" evidence="2">
    <location>
        <begin position="1"/>
        <end position="19"/>
    </location>
</feature>
<proteinExistence type="predicted"/>
<organism evidence="4 5">
    <name type="scientific">Pukyongia salina</name>
    <dbReference type="NCBI Taxonomy" id="2094025"/>
    <lineage>
        <taxon>Bacteria</taxon>
        <taxon>Pseudomonadati</taxon>
        <taxon>Bacteroidota</taxon>
        <taxon>Flavobacteriia</taxon>
        <taxon>Flavobacteriales</taxon>
        <taxon>Flavobacteriaceae</taxon>
        <taxon>Pukyongia</taxon>
    </lineage>
</organism>
<evidence type="ECO:0000313" key="4">
    <source>
        <dbReference type="EMBL" id="AVI51849.1"/>
    </source>
</evidence>
<reference evidence="4 5" key="1">
    <citation type="submission" date="2018-02" db="EMBL/GenBank/DDBJ databases">
        <title>Genomic analysis of the strain RR4-38 isolated from a seawater recirculating aquaculture system.</title>
        <authorList>
            <person name="Kim Y.-S."/>
            <person name="Jang Y.H."/>
            <person name="Kim K.-H."/>
        </authorList>
    </citation>
    <scope>NUCLEOTIDE SEQUENCE [LARGE SCALE GENOMIC DNA]</scope>
    <source>
        <strain evidence="4 5">RR4-38</strain>
    </source>
</reference>
<evidence type="ECO:0000259" key="3">
    <source>
        <dbReference type="Pfam" id="PF13505"/>
    </source>
</evidence>
<dbReference type="InterPro" id="IPR011250">
    <property type="entry name" value="OMP/PagP_B-barrel"/>
</dbReference>
<dbReference type="AlphaFoldDB" id="A0A2S0HYV7"/>
<dbReference type="KEGG" id="aue:C5O00_12040"/>
<feature type="chain" id="PRO_5015751217" description="Outer membrane protein beta-barrel domain-containing protein" evidence="2">
    <location>
        <begin position="20"/>
        <end position="162"/>
    </location>
</feature>
<accession>A0A2S0HYV7</accession>
<dbReference type="InterPro" id="IPR027385">
    <property type="entry name" value="Beta-barrel_OMP"/>
</dbReference>
<evidence type="ECO:0000256" key="2">
    <source>
        <dbReference type="SAM" id="SignalP"/>
    </source>
</evidence>
<evidence type="ECO:0000313" key="5">
    <source>
        <dbReference type="Proteomes" id="UP000238442"/>
    </source>
</evidence>
<gene>
    <name evidence="4" type="ORF">C5O00_12040</name>
</gene>
<dbReference type="SUPFAM" id="SSF56925">
    <property type="entry name" value="OMPA-like"/>
    <property type="match status" value="1"/>
</dbReference>
<dbReference type="Gene3D" id="2.40.160.20">
    <property type="match status" value="1"/>
</dbReference>
<dbReference type="RefSeq" id="WP_105217089.1">
    <property type="nucleotide sequence ID" value="NZ_CP027062.1"/>
</dbReference>
<sequence>MKKTIFILLLLVSFYNAMAQGFGAAVSGGYLTEIGSFGATGDLIYEFSEKWGVSTDATYSVADAKSTRAKWFAVDLNARYKVYDEVYLLGGGEYLSITLKQQGLGGGSIGQESETSSNDFGFNAGAGYKYNIIDNVNVFAEAKYVILDAGYFHARLGLLFDF</sequence>